<accession>A0A1G1V5I4</accession>
<reference evidence="4 5" key="1">
    <citation type="journal article" date="2016" name="Nat. Commun.">
        <title>Thousands of microbial genomes shed light on interconnected biogeochemical processes in an aquifer system.</title>
        <authorList>
            <person name="Anantharaman K."/>
            <person name="Brown C.T."/>
            <person name="Hug L.A."/>
            <person name="Sharon I."/>
            <person name="Castelle C.J."/>
            <person name="Probst A.J."/>
            <person name="Thomas B.C."/>
            <person name="Singh A."/>
            <person name="Wilkins M.J."/>
            <person name="Karaoz U."/>
            <person name="Brodie E.L."/>
            <person name="Williams K.H."/>
            <person name="Hubbard S.S."/>
            <person name="Banfield J.F."/>
        </authorList>
    </citation>
    <scope>NUCLEOTIDE SEQUENCE [LARGE SCALE GENOMIC DNA]</scope>
</reference>
<evidence type="ECO:0000259" key="3">
    <source>
        <dbReference type="PROSITE" id="PS50075"/>
    </source>
</evidence>
<evidence type="ECO:0000256" key="1">
    <source>
        <dbReference type="ARBA" id="ARBA00022450"/>
    </source>
</evidence>
<dbReference type="AlphaFoldDB" id="A0A1G1V5I4"/>
<dbReference type="PROSITE" id="PS50075">
    <property type="entry name" value="CARRIER"/>
    <property type="match status" value="1"/>
</dbReference>
<proteinExistence type="predicted"/>
<evidence type="ECO:0000313" key="5">
    <source>
        <dbReference type="Proteomes" id="UP000178319"/>
    </source>
</evidence>
<dbReference type="STRING" id="1797516.A3D26_00695"/>
<dbReference type="EMBL" id="MHBZ01000031">
    <property type="protein sequence ID" value="OGY10665.1"/>
    <property type="molecule type" value="Genomic_DNA"/>
</dbReference>
<dbReference type="PANTHER" id="PTHR20863">
    <property type="entry name" value="ACYL CARRIER PROTEIN"/>
    <property type="match status" value="1"/>
</dbReference>
<comment type="caution">
    <text evidence="4">The sequence shown here is derived from an EMBL/GenBank/DDBJ whole genome shotgun (WGS) entry which is preliminary data.</text>
</comment>
<dbReference type="GO" id="GO:0016020">
    <property type="term" value="C:membrane"/>
    <property type="evidence" value="ECO:0007669"/>
    <property type="project" value="GOC"/>
</dbReference>
<dbReference type="Proteomes" id="UP000178319">
    <property type="component" value="Unassembled WGS sequence"/>
</dbReference>
<dbReference type="InterPro" id="IPR009081">
    <property type="entry name" value="PP-bd_ACP"/>
</dbReference>
<dbReference type="InterPro" id="IPR036736">
    <property type="entry name" value="ACP-like_sf"/>
</dbReference>
<dbReference type="Pfam" id="PF00550">
    <property type="entry name" value="PP-binding"/>
    <property type="match status" value="1"/>
</dbReference>
<keyword evidence="1" id="KW-0596">Phosphopantetheine</keyword>
<dbReference type="PANTHER" id="PTHR20863:SF76">
    <property type="entry name" value="CARRIER DOMAIN-CONTAINING PROTEIN"/>
    <property type="match status" value="1"/>
</dbReference>
<evidence type="ECO:0000313" key="4">
    <source>
        <dbReference type="EMBL" id="OGY10665.1"/>
    </source>
</evidence>
<name>A0A1G1V5I4_9BACT</name>
<keyword evidence="2" id="KW-0597">Phosphoprotein</keyword>
<dbReference type="InterPro" id="IPR003231">
    <property type="entry name" value="ACP"/>
</dbReference>
<dbReference type="GO" id="GO:0000036">
    <property type="term" value="F:acyl carrier activity"/>
    <property type="evidence" value="ECO:0007669"/>
    <property type="project" value="TreeGrafter"/>
</dbReference>
<organism evidence="4 5">
    <name type="scientific">Candidatus Blackburnbacteria bacterium RIFCSPHIGHO2_02_FULL_44_20</name>
    <dbReference type="NCBI Taxonomy" id="1797516"/>
    <lineage>
        <taxon>Bacteria</taxon>
        <taxon>Candidatus Blackburniibacteriota</taxon>
    </lineage>
</organism>
<gene>
    <name evidence="4" type="ORF">A3D26_00695</name>
</gene>
<sequence>MDKWTTDDIRKKVLSAVAKYTKNQEAWNNATDNTRFVGDMGINSASLIDIVLELEDTFGFDIDDQEVKRIVTVGTAVAVLEQKLTAAGRMASA</sequence>
<dbReference type="SUPFAM" id="SSF47336">
    <property type="entry name" value="ACP-like"/>
    <property type="match status" value="1"/>
</dbReference>
<evidence type="ECO:0000256" key="2">
    <source>
        <dbReference type="ARBA" id="ARBA00022553"/>
    </source>
</evidence>
<feature type="domain" description="Carrier" evidence="3">
    <location>
        <begin position="7"/>
        <end position="84"/>
    </location>
</feature>
<dbReference type="GO" id="GO:0000035">
    <property type="term" value="F:acyl binding"/>
    <property type="evidence" value="ECO:0007669"/>
    <property type="project" value="TreeGrafter"/>
</dbReference>
<protein>
    <recommendedName>
        <fullName evidence="3">Carrier domain-containing protein</fullName>
    </recommendedName>
</protein>
<dbReference type="GO" id="GO:0005829">
    <property type="term" value="C:cytosol"/>
    <property type="evidence" value="ECO:0007669"/>
    <property type="project" value="TreeGrafter"/>
</dbReference>
<dbReference type="GO" id="GO:0009245">
    <property type="term" value="P:lipid A biosynthetic process"/>
    <property type="evidence" value="ECO:0007669"/>
    <property type="project" value="TreeGrafter"/>
</dbReference>
<dbReference type="Gene3D" id="1.10.1200.10">
    <property type="entry name" value="ACP-like"/>
    <property type="match status" value="1"/>
</dbReference>